<accession>A0A8B9FH81</accession>
<feature type="region of interest" description="Disordered" evidence="1">
    <location>
        <begin position="25"/>
        <end position="49"/>
    </location>
</feature>
<name>A0A8B9FH81_9PSIT</name>
<evidence type="ECO:0000313" key="2">
    <source>
        <dbReference type="Ensembl" id="ENSACOP00000010130.1"/>
    </source>
</evidence>
<sequence>CCVCICMCVHVYVRRHPCMICRGISTEEPSSPERGTTPRAGPSVLSGGSSIVWKTTSSCKW</sequence>
<evidence type="ECO:0000313" key="3">
    <source>
        <dbReference type="Proteomes" id="UP000694522"/>
    </source>
</evidence>
<dbReference type="AlphaFoldDB" id="A0A8B9FH81"/>
<evidence type="ECO:0000256" key="1">
    <source>
        <dbReference type="SAM" id="MobiDB-lite"/>
    </source>
</evidence>
<organism evidence="2 3">
    <name type="scientific">Amazona collaria</name>
    <name type="common">yellow-billed parrot</name>
    <dbReference type="NCBI Taxonomy" id="241587"/>
    <lineage>
        <taxon>Eukaryota</taxon>
        <taxon>Metazoa</taxon>
        <taxon>Chordata</taxon>
        <taxon>Craniata</taxon>
        <taxon>Vertebrata</taxon>
        <taxon>Euteleostomi</taxon>
        <taxon>Archelosauria</taxon>
        <taxon>Archosauria</taxon>
        <taxon>Dinosauria</taxon>
        <taxon>Saurischia</taxon>
        <taxon>Theropoda</taxon>
        <taxon>Coelurosauria</taxon>
        <taxon>Aves</taxon>
        <taxon>Neognathae</taxon>
        <taxon>Neoaves</taxon>
        <taxon>Telluraves</taxon>
        <taxon>Australaves</taxon>
        <taxon>Psittaciformes</taxon>
        <taxon>Psittacidae</taxon>
        <taxon>Amazona</taxon>
    </lineage>
</organism>
<dbReference type="Ensembl" id="ENSACOT00000010482.1">
    <property type="protein sequence ID" value="ENSACOP00000010130.1"/>
    <property type="gene ID" value="ENSACOG00000007056.1"/>
</dbReference>
<reference evidence="2" key="2">
    <citation type="submission" date="2025-09" db="UniProtKB">
        <authorList>
            <consortium name="Ensembl"/>
        </authorList>
    </citation>
    <scope>IDENTIFICATION</scope>
</reference>
<keyword evidence="3" id="KW-1185">Reference proteome</keyword>
<protein>
    <submittedName>
        <fullName evidence="2">Uncharacterized protein</fullName>
    </submittedName>
</protein>
<proteinExistence type="predicted"/>
<reference evidence="2" key="1">
    <citation type="submission" date="2025-08" db="UniProtKB">
        <authorList>
            <consortium name="Ensembl"/>
        </authorList>
    </citation>
    <scope>IDENTIFICATION</scope>
</reference>
<dbReference type="Proteomes" id="UP000694522">
    <property type="component" value="Unplaced"/>
</dbReference>